<dbReference type="InterPro" id="IPR036388">
    <property type="entry name" value="WH-like_DNA-bd_sf"/>
</dbReference>
<keyword evidence="2" id="KW-0238">DNA-binding</keyword>
<proteinExistence type="predicted"/>
<accession>A0ABV5XTB7</accession>
<keyword evidence="1" id="KW-0805">Transcription regulation</keyword>
<dbReference type="RefSeq" id="WP_234753498.1">
    <property type="nucleotide sequence ID" value="NZ_BAAAWN010000001.1"/>
</dbReference>
<dbReference type="CDD" id="cd07377">
    <property type="entry name" value="WHTH_GntR"/>
    <property type="match status" value="1"/>
</dbReference>
<protein>
    <submittedName>
        <fullName evidence="5">GntR family transcriptional regulator</fullName>
    </submittedName>
</protein>
<name>A0ABV5XTB7_ARTRM</name>
<dbReference type="Pfam" id="PF07729">
    <property type="entry name" value="FCD"/>
    <property type="match status" value="1"/>
</dbReference>
<dbReference type="PANTHER" id="PTHR43537">
    <property type="entry name" value="TRANSCRIPTIONAL REGULATOR, GNTR FAMILY"/>
    <property type="match status" value="1"/>
</dbReference>
<dbReference type="SUPFAM" id="SSF46785">
    <property type="entry name" value="Winged helix' DNA-binding domain"/>
    <property type="match status" value="1"/>
</dbReference>
<dbReference type="InterPro" id="IPR036390">
    <property type="entry name" value="WH_DNA-bd_sf"/>
</dbReference>
<dbReference type="Pfam" id="PF00392">
    <property type="entry name" value="GntR"/>
    <property type="match status" value="1"/>
</dbReference>
<evidence type="ECO:0000256" key="2">
    <source>
        <dbReference type="ARBA" id="ARBA00023125"/>
    </source>
</evidence>
<dbReference type="Proteomes" id="UP001589702">
    <property type="component" value="Unassembled WGS sequence"/>
</dbReference>
<evidence type="ECO:0000259" key="4">
    <source>
        <dbReference type="PROSITE" id="PS50949"/>
    </source>
</evidence>
<dbReference type="SUPFAM" id="SSF48008">
    <property type="entry name" value="GntR ligand-binding domain-like"/>
    <property type="match status" value="1"/>
</dbReference>
<organism evidence="5 6">
    <name type="scientific">Arthrobacter ramosus</name>
    <dbReference type="NCBI Taxonomy" id="1672"/>
    <lineage>
        <taxon>Bacteria</taxon>
        <taxon>Bacillati</taxon>
        <taxon>Actinomycetota</taxon>
        <taxon>Actinomycetes</taxon>
        <taxon>Micrococcales</taxon>
        <taxon>Micrococcaceae</taxon>
        <taxon>Arthrobacter</taxon>
    </lineage>
</organism>
<keyword evidence="3" id="KW-0804">Transcription</keyword>
<dbReference type="SMART" id="SM00345">
    <property type="entry name" value="HTH_GNTR"/>
    <property type="match status" value="1"/>
</dbReference>
<dbReference type="InterPro" id="IPR000524">
    <property type="entry name" value="Tscrpt_reg_HTH_GntR"/>
</dbReference>
<evidence type="ECO:0000256" key="3">
    <source>
        <dbReference type="ARBA" id="ARBA00023163"/>
    </source>
</evidence>
<dbReference type="InterPro" id="IPR008920">
    <property type="entry name" value="TF_FadR/GntR_C"/>
</dbReference>
<comment type="caution">
    <text evidence="5">The sequence shown here is derived from an EMBL/GenBank/DDBJ whole genome shotgun (WGS) entry which is preliminary data.</text>
</comment>
<evidence type="ECO:0000313" key="6">
    <source>
        <dbReference type="Proteomes" id="UP001589702"/>
    </source>
</evidence>
<gene>
    <name evidence="5" type="ORF">ACFFP1_00340</name>
</gene>
<dbReference type="PROSITE" id="PS50949">
    <property type="entry name" value="HTH_GNTR"/>
    <property type="match status" value="1"/>
</dbReference>
<dbReference type="InterPro" id="IPR011711">
    <property type="entry name" value="GntR_C"/>
</dbReference>
<dbReference type="Gene3D" id="1.20.120.530">
    <property type="entry name" value="GntR ligand-binding domain-like"/>
    <property type="match status" value="1"/>
</dbReference>
<evidence type="ECO:0000313" key="5">
    <source>
        <dbReference type="EMBL" id="MFB9817944.1"/>
    </source>
</evidence>
<dbReference type="SMART" id="SM00895">
    <property type="entry name" value="FCD"/>
    <property type="match status" value="1"/>
</dbReference>
<dbReference type="Gene3D" id="1.10.10.10">
    <property type="entry name" value="Winged helix-like DNA-binding domain superfamily/Winged helix DNA-binding domain"/>
    <property type="match status" value="1"/>
</dbReference>
<evidence type="ECO:0000256" key="1">
    <source>
        <dbReference type="ARBA" id="ARBA00023015"/>
    </source>
</evidence>
<reference evidence="5 6" key="1">
    <citation type="submission" date="2024-09" db="EMBL/GenBank/DDBJ databases">
        <authorList>
            <person name="Sun Q."/>
            <person name="Mori K."/>
        </authorList>
    </citation>
    <scope>NUCLEOTIDE SEQUENCE [LARGE SCALE GENOMIC DNA]</scope>
    <source>
        <strain evidence="5 6">JCM 1334</strain>
    </source>
</reference>
<feature type="domain" description="HTH gntR-type" evidence="4">
    <location>
        <begin position="14"/>
        <end position="80"/>
    </location>
</feature>
<sequence>MTIPQLLPLGTRPESLSSLVLEQIKSAIVNKELAPGTKISEASLATQLQVSKTPVREALLRLRHIGLVSPNGSGLQVVQPSRESIREAYELRASLERASARFASTRRTDNEMLLLAEFAEGSLTKTLAGDAQGFREFDAQFHRQVALCSGNDLLNTAIDDALVLTSALRARDVPMTQHDSVSCAKEHVRIAEAIASGRVDIAGEAMEEHVGHVMSMVLAVFDQGEPAR</sequence>
<dbReference type="PANTHER" id="PTHR43537:SF49">
    <property type="entry name" value="TRANSCRIPTIONAL REGULATORY PROTEIN"/>
    <property type="match status" value="1"/>
</dbReference>
<keyword evidence="6" id="KW-1185">Reference proteome</keyword>
<dbReference type="EMBL" id="JBHMBC010000002">
    <property type="protein sequence ID" value="MFB9817944.1"/>
    <property type="molecule type" value="Genomic_DNA"/>
</dbReference>